<dbReference type="EMBL" id="QZBS01000297">
    <property type="protein sequence ID" value="THZ68491.1"/>
    <property type="molecule type" value="Genomic_DNA"/>
</dbReference>
<dbReference type="InterPro" id="IPR018613">
    <property type="entry name" value="Ccdc97-like"/>
</dbReference>
<comment type="caution">
    <text evidence="3">The sequence shown here is derived from an EMBL/GenBank/DDBJ whole genome shotgun (WGS) entry which is preliminary data.</text>
</comment>
<evidence type="ECO:0000313" key="4">
    <source>
        <dbReference type="Proteomes" id="UP000309734"/>
    </source>
</evidence>
<dbReference type="Proteomes" id="UP000309734">
    <property type="component" value="Unassembled WGS sequence"/>
</dbReference>
<gene>
    <name evidence="3" type="ORF">D6C85_07458</name>
</gene>
<evidence type="ECO:0000313" key="3">
    <source>
        <dbReference type="EMBL" id="THZ68491.1"/>
    </source>
</evidence>
<evidence type="ECO:0000259" key="2">
    <source>
        <dbReference type="Pfam" id="PF09747"/>
    </source>
</evidence>
<feature type="compositionally biased region" description="Acidic residues" evidence="1">
    <location>
        <begin position="182"/>
        <end position="192"/>
    </location>
</feature>
<name>A0A4T0EZ56_AURPU</name>
<dbReference type="Pfam" id="PF09747">
    <property type="entry name" value="CCD97-like_C"/>
    <property type="match status" value="2"/>
</dbReference>
<dbReference type="AlphaFoldDB" id="A0A4T0EZ56"/>
<feature type="region of interest" description="Disordered" evidence="1">
    <location>
        <begin position="182"/>
        <end position="205"/>
    </location>
</feature>
<feature type="domain" description="CCD97-like C-terminal" evidence="2">
    <location>
        <begin position="29"/>
        <end position="101"/>
    </location>
</feature>
<reference evidence="3 4" key="1">
    <citation type="submission" date="2018-10" db="EMBL/GenBank/DDBJ databases">
        <title>Fifty Aureobasidium pullulans genomes reveal a recombining polyextremotolerant generalist.</title>
        <authorList>
            <person name="Gostincar C."/>
            <person name="Turk M."/>
            <person name="Zajc J."/>
            <person name="Gunde-Cimerman N."/>
        </authorList>
    </citation>
    <scope>NUCLEOTIDE SEQUENCE [LARGE SCALE GENOMIC DNA]</scope>
    <source>
        <strain evidence="3 4">EXF-3519</strain>
    </source>
</reference>
<proteinExistence type="predicted"/>
<evidence type="ECO:0000256" key="1">
    <source>
        <dbReference type="SAM" id="MobiDB-lite"/>
    </source>
</evidence>
<dbReference type="InterPro" id="IPR040233">
    <property type="entry name" value="CCD97-like_C"/>
</dbReference>
<dbReference type="PANTHER" id="PTHR31840">
    <property type="entry name" value="COILED-COIL DOMAIN-CONTAINING PROTEIN 97"/>
    <property type="match status" value="1"/>
</dbReference>
<organism evidence="3 4">
    <name type="scientific">Aureobasidium pullulans</name>
    <name type="common">Black yeast</name>
    <name type="synonym">Pullularia pullulans</name>
    <dbReference type="NCBI Taxonomy" id="5580"/>
    <lineage>
        <taxon>Eukaryota</taxon>
        <taxon>Fungi</taxon>
        <taxon>Dikarya</taxon>
        <taxon>Ascomycota</taxon>
        <taxon>Pezizomycotina</taxon>
        <taxon>Dothideomycetes</taxon>
        <taxon>Dothideomycetidae</taxon>
        <taxon>Dothideales</taxon>
        <taxon>Saccotheciaceae</taxon>
        <taxon>Aureobasidium</taxon>
    </lineage>
</organism>
<protein>
    <recommendedName>
        <fullName evidence="2">CCD97-like C-terminal domain-containing protein</fullName>
    </recommendedName>
</protein>
<sequence length="205" mass="23945">MPHFPSAGQANDAQESEVAHTLRIRVKTRRRRYLEQNGDYFDSPSLELAGADACPTDPLLYDRMIRRFQSAAEREADGREKGYSGMLEADLMRSEAKIEALNHPDPNSPLIYRRDASGAITAVEQDEEDRPKTKEEGLSKWREYVEMRFLRGEDQDFDYKVVDEDERYDDLDWDRREREENYFEQEEAEFVGEGEKKGETGVQDY</sequence>
<dbReference type="PANTHER" id="PTHR31840:SF1">
    <property type="entry name" value="COILED-COIL DOMAIN-CONTAINING PROTEIN 97"/>
    <property type="match status" value="1"/>
</dbReference>
<accession>A0A4T0EZ56</accession>
<feature type="domain" description="CCD97-like C-terminal" evidence="2">
    <location>
        <begin position="122"/>
        <end position="186"/>
    </location>
</feature>